<keyword evidence="6" id="KW-0805">Transcription regulation</keyword>
<dbReference type="GO" id="GO:0006355">
    <property type="term" value="P:regulation of DNA-templated transcription"/>
    <property type="evidence" value="ECO:0007669"/>
    <property type="project" value="InterPro"/>
</dbReference>
<dbReference type="PANTHER" id="PTHR31571:SF2">
    <property type="entry name" value="HISTONE ACETYLTRANSFERASE RTT109"/>
    <property type="match status" value="1"/>
</dbReference>
<dbReference type="InterPro" id="IPR051236">
    <property type="entry name" value="HAT_RTT109-like"/>
</dbReference>
<keyword evidence="3" id="KW-0808">Transferase</keyword>
<proteinExistence type="predicted"/>
<protein>
    <recommendedName>
        <fullName evidence="2">histone acetyltransferase</fullName>
        <ecNumber evidence="2">2.3.1.48</ecNumber>
    </recommendedName>
</protein>
<reference evidence="10 11" key="1">
    <citation type="journal article" date="2023" name="Elife">
        <title>Identification of key yeast species and microbe-microbe interactions impacting larval growth of Drosophila in the wild.</title>
        <authorList>
            <person name="Mure A."/>
            <person name="Sugiura Y."/>
            <person name="Maeda R."/>
            <person name="Honda K."/>
            <person name="Sakurai N."/>
            <person name="Takahashi Y."/>
            <person name="Watada M."/>
            <person name="Katoh T."/>
            <person name="Gotoh A."/>
            <person name="Gotoh Y."/>
            <person name="Taniguchi I."/>
            <person name="Nakamura K."/>
            <person name="Hayashi T."/>
            <person name="Katayama T."/>
            <person name="Uemura T."/>
            <person name="Hattori Y."/>
        </authorList>
    </citation>
    <scope>NUCLEOTIDE SEQUENCE [LARGE SCALE GENOMIC DNA]</scope>
    <source>
        <strain evidence="10 11">KH-74</strain>
    </source>
</reference>
<sequence length="437" mass="49568">MASLESVLRECLPKDEQFELLNLQNIPMETKPLVTSLSSNNDSDRNSKTIKVPHFFALAHNKKFVYGIEIHVYLILSSTNGAGTYDKVERLLFVSKADTNGYCDVKFSAKQVTKGLIHYLMTLDPVTYLRHVIPLERKYTLHDKKTLLTRSTSLTDALEILSQRTKLTHKPESSALQSDRYFLSFSPTGPVTTKLCIFTRPADQYLFADSAKNPRKHTLSGAGLLKWWVSIVDEVICEDFTPDSDARLRIPGEDDLTVRRFLRGTKFAKWTPGDIFGGEANSLAVFSIPLFSDDPKSRFLHELVEENMIMKTNLNQFWIELQERQEFKLSETVSVIGISGLNSKAPSGIPLPKEVVRTDSKKYFKYVKNYITGEEYDTSEGAEESYRNTVQYLSLKYNSELLQISGKRASHSGVKENAPVVRAVTMLQPRKKVKTTK</sequence>
<gene>
    <name evidence="10" type="ORF">DAKH74_056330</name>
</gene>
<dbReference type="InterPro" id="IPR016849">
    <property type="entry name" value="Rtt109"/>
</dbReference>
<name>A0AAV5S6P6_MAUHU</name>
<dbReference type="PROSITE" id="PS51728">
    <property type="entry name" value="RTT109_HAT"/>
    <property type="match status" value="1"/>
</dbReference>
<evidence type="ECO:0000313" key="11">
    <source>
        <dbReference type="Proteomes" id="UP001377567"/>
    </source>
</evidence>
<dbReference type="Proteomes" id="UP001377567">
    <property type="component" value="Unassembled WGS sequence"/>
</dbReference>
<keyword evidence="11" id="KW-1185">Reference proteome</keyword>
<evidence type="ECO:0000256" key="4">
    <source>
        <dbReference type="ARBA" id="ARBA00022763"/>
    </source>
</evidence>
<keyword evidence="7" id="KW-0804">Transcription</keyword>
<keyword evidence="4" id="KW-0227">DNA damage</keyword>
<dbReference type="SMART" id="SM01250">
    <property type="entry name" value="KAT11"/>
    <property type="match status" value="1"/>
</dbReference>
<dbReference type="GO" id="GO:0032931">
    <property type="term" value="F:histone H3K56 acetyltransferase activity"/>
    <property type="evidence" value="ECO:0007669"/>
    <property type="project" value="TreeGrafter"/>
</dbReference>
<dbReference type="EMBL" id="BTGD01000025">
    <property type="protein sequence ID" value="GMM59016.1"/>
    <property type="molecule type" value="Genomic_DNA"/>
</dbReference>
<evidence type="ECO:0000256" key="3">
    <source>
        <dbReference type="ARBA" id="ARBA00022679"/>
    </source>
</evidence>
<organism evidence="10 11">
    <name type="scientific">Maudiozyma humilis</name>
    <name type="common">Sour dough yeast</name>
    <name type="synonym">Kazachstania humilis</name>
    <dbReference type="NCBI Taxonomy" id="51915"/>
    <lineage>
        <taxon>Eukaryota</taxon>
        <taxon>Fungi</taxon>
        <taxon>Dikarya</taxon>
        <taxon>Ascomycota</taxon>
        <taxon>Saccharomycotina</taxon>
        <taxon>Saccharomycetes</taxon>
        <taxon>Saccharomycetales</taxon>
        <taxon>Saccharomycetaceae</taxon>
        <taxon>Maudiozyma</taxon>
    </lineage>
</organism>
<keyword evidence="5" id="KW-0007">Acetylation</keyword>
<dbReference type="InterPro" id="IPR013178">
    <property type="entry name" value="Histone_AcTrfase_Rtt109/CBP"/>
</dbReference>
<dbReference type="AlphaFoldDB" id="A0AAV5S6P6"/>
<evidence type="ECO:0000256" key="7">
    <source>
        <dbReference type="ARBA" id="ARBA00023163"/>
    </source>
</evidence>
<dbReference type="GO" id="GO:0006974">
    <property type="term" value="P:DNA damage response"/>
    <property type="evidence" value="ECO:0007669"/>
    <property type="project" value="UniProtKB-KW"/>
</dbReference>
<evidence type="ECO:0000256" key="2">
    <source>
        <dbReference type="ARBA" id="ARBA00013184"/>
    </source>
</evidence>
<evidence type="ECO:0000313" key="10">
    <source>
        <dbReference type="EMBL" id="GMM59016.1"/>
    </source>
</evidence>
<dbReference type="Pfam" id="PF08214">
    <property type="entry name" value="HAT_KAT11"/>
    <property type="match status" value="1"/>
</dbReference>
<comment type="catalytic activity">
    <reaction evidence="9">
        <text>L-lysyl-[histone] + acetyl-CoA = N(6)-acetyl-L-lysyl-[histone] + CoA + H(+)</text>
        <dbReference type="Rhea" id="RHEA:21992"/>
        <dbReference type="Rhea" id="RHEA-COMP:9845"/>
        <dbReference type="Rhea" id="RHEA-COMP:11338"/>
        <dbReference type="ChEBI" id="CHEBI:15378"/>
        <dbReference type="ChEBI" id="CHEBI:29969"/>
        <dbReference type="ChEBI" id="CHEBI:57287"/>
        <dbReference type="ChEBI" id="CHEBI:57288"/>
        <dbReference type="ChEBI" id="CHEBI:61930"/>
        <dbReference type="EC" id="2.3.1.48"/>
    </reaction>
    <physiologicalReaction direction="left-to-right" evidence="9">
        <dbReference type="Rhea" id="RHEA:21993"/>
    </physiologicalReaction>
</comment>
<comment type="caution">
    <text evidence="10">The sequence shown here is derived from an EMBL/GenBank/DDBJ whole genome shotgun (WGS) entry which is preliminary data.</text>
</comment>
<evidence type="ECO:0000256" key="9">
    <source>
        <dbReference type="ARBA" id="ARBA00048940"/>
    </source>
</evidence>
<dbReference type="GO" id="GO:0005634">
    <property type="term" value="C:nucleus"/>
    <property type="evidence" value="ECO:0007669"/>
    <property type="project" value="UniProtKB-SubCell"/>
</dbReference>
<comment type="subcellular location">
    <subcellularLocation>
        <location evidence="1">Nucleus</location>
    </subcellularLocation>
</comment>
<evidence type="ECO:0000256" key="1">
    <source>
        <dbReference type="ARBA" id="ARBA00004123"/>
    </source>
</evidence>
<evidence type="ECO:0000256" key="5">
    <source>
        <dbReference type="ARBA" id="ARBA00022990"/>
    </source>
</evidence>
<dbReference type="PANTHER" id="PTHR31571">
    <property type="entry name" value="ALTERED INHERITANCE OF MITOCHONDRIA PROTEIN 6"/>
    <property type="match status" value="1"/>
</dbReference>
<accession>A0AAV5S6P6</accession>
<evidence type="ECO:0000256" key="6">
    <source>
        <dbReference type="ARBA" id="ARBA00023015"/>
    </source>
</evidence>
<keyword evidence="8" id="KW-0539">Nucleus</keyword>
<evidence type="ECO:0000256" key="8">
    <source>
        <dbReference type="ARBA" id="ARBA00023242"/>
    </source>
</evidence>
<dbReference type="EC" id="2.3.1.48" evidence="2"/>